<dbReference type="STRING" id="484019.THA_1779"/>
<dbReference type="EMBL" id="CP001185">
    <property type="protein sequence ID" value="ACJ76210.1"/>
    <property type="molecule type" value="Genomic_DNA"/>
</dbReference>
<dbReference type="HOGENOM" id="CLU_1712412_0_0_0"/>
<accession>B7IDY3</accession>
<name>B7IDY3_THEAB</name>
<gene>
    <name evidence="1" type="ordered locus">THA_1779</name>
</gene>
<dbReference type="Proteomes" id="UP000002453">
    <property type="component" value="Chromosome"/>
</dbReference>
<evidence type="ECO:0008006" key="3">
    <source>
        <dbReference type="Google" id="ProtNLM"/>
    </source>
</evidence>
<dbReference type="KEGG" id="taf:THA_1779"/>
<keyword evidence="2" id="KW-1185">Reference proteome</keyword>
<organism evidence="1 2">
    <name type="scientific">Thermosipho africanus (strain TCF52B)</name>
    <dbReference type="NCBI Taxonomy" id="484019"/>
    <lineage>
        <taxon>Bacteria</taxon>
        <taxon>Thermotogati</taxon>
        <taxon>Thermotogota</taxon>
        <taxon>Thermotogae</taxon>
        <taxon>Thermotogales</taxon>
        <taxon>Fervidobacteriaceae</taxon>
        <taxon>Thermosipho</taxon>
    </lineage>
</organism>
<reference evidence="1 2" key="1">
    <citation type="journal article" date="2009" name="J. Bacteriol.">
        <title>The genome of Thermosipho africanus TCF52B: lateral genetic connections to the Firmicutes and Archaea.</title>
        <authorList>
            <person name="Nesboe C.L."/>
            <person name="Bapteste E."/>
            <person name="Curtis B."/>
            <person name="Dahle H."/>
            <person name="Lopez P."/>
            <person name="Macleod D."/>
            <person name="Dlutek M."/>
            <person name="Bowman S."/>
            <person name="Zhaxybayeva O."/>
            <person name="Birkeland N.-K."/>
            <person name="Doolittle W.F."/>
        </authorList>
    </citation>
    <scope>NUCLEOTIDE SEQUENCE [LARGE SCALE GENOMIC DNA]</scope>
    <source>
        <strain evidence="1 2">TCF52B</strain>
    </source>
</reference>
<dbReference type="AlphaFoldDB" id="B7IDY3"/>
<evidence type="ECO:0000313" key="1">
    <source>
        <dbReference type="EMBL" id="ACJ76210.1"/>
    </source>
</evidence>
<dbReference type="RefSeq" id="WP_012580404.1">
    <property type="nucleotide sequence ID" value="NC_011653.1"/>
</dbReference>
<sequence>MFSIGAIFGGLFFLGVFYYIQNTSYVQIPSIEELKNLKVTEVSKILKKEGLQTEKFFGGGNLKLIIPESGSLVKRGRKIQIYGNQEINEGIFIPNLYGVHYLIGVDILKNLGLNVNLVKINYPGGDGRILASYPSFESTISNLEKINLLVDNGEIGGSE</sequence>
<evidence type="ECO:0000313" key="2">
    <source>
        <dbReference type="Proteomes" id="UP000002453"/>
    </source>
</evidence>
<protein>
    <recommendedName>
        <fullName evidence="3">PASTA domain-containing protein</fullName>
    </recommendedName>
</protein>
<proteinExistence type="predicted"/>